<proteinExistence type="inferred from homology"/>
<evidence type="ECO:0000256" key="4">
    <source>
        <dbReference type="ARBA" id="ARBA00022519"/>
    </source>
</evidence>
<evidence type="ECO:0000259" key="10">
    <source>
        <dbReference type="Pfam" id="PF04290"/>
    </source>
</evidence>
<protein>
    <recommendedName>
        <fullName evidence="9">TRAP transporter small permease protein</fullName>
    </recommendedName>
</protein>
<feature type="domain" description="Tripartite ATP-independent periplasmic transporters DctQ component" evidence="10">
    <location>
        <begin position="45"/>
        <end position="174"/>
    </location>
</feature>
<evidence type="ECO:0000256" key="9">
    <source>
        <dbReference type="RuleBase" id="RU369079"/>
    </source>
</evidence>
<dbReference type="OrthoDB" id="7067771at2"/>
<feature type="transmembrane region" description="Helical" evidence="9">
    <location>
        <begin position="146"/>
        <end position="165"/>
    </location>
</feature>
<evidence type="ECO:0000256" key="2">
    <source>
        <dbReference type="ARBA" id="ARBA00022448"/>
    </source>
</evidence>
<evidence type="ECO:0000256" key="7">
    <source>
        <dbReference type="ARBA" id="ARBA00023136"/>
    </source>
</evidence>
<keyword evidence="4 9" id="KW-0997">Cell inner membrane</keyword>
<feature type="transmembrane region" description="Helical" evidence="9">
    <location>
        <begin position="70"/>
        <end position="87"/>
    </location>
</feature>
<accession>A0A084IRS2</accession>
<comment type="subcellular location">
    <subcellularLocation>
        <location evidence="1 9">Cell inner membrane</location>
        <topology evidence="1 9">Multi-pass membrane protein</topology>
    </subcellularLocation>
</comment>
<sequence>MSSERSSLSHAGSTRRPALAGAAAVFGWVGVAAGVIAAAITLTLTASVLLGITLRSMSIDNSWTYDLDNFALIWLAFVGAAYTGYRGSHVTSGISLEHLFGRGAIVLALLRFVLVAGFLAVFVYSGWTQFHSSWMFNEKTLDIAQWPVWVAKLALPVGGAAWLAAEIHKLLALLAGSAPASTEPAD</sequence>
<dbReference type="GO" id="GO:0015740">
    <property type="term" value="P:C4-dicarboxylate transport"/>
    <property type="evidence" value="ECO:0007669"/>
    <property type="project" value="TreeGrafter"/>
</dbReference>
<gene>
    <name evidence="11" type="ORF">C41B8_01615</name>
</gene>
<dbReference type="AlphaFoldDB" id="A0A084IRS2"/>
<evidence type="ECO:0000256" key="3">
    <source>
        <dbReference type="ARBA" id="ARBA00022475"/>
    </source>
</evidence>
<organism evidence="11 12">
    <name type="scientific">Salinisphaera hydrothermalis (strain C41B8)</name>
    <dbReference type="NCBI Taxonomy" id="1304275"/>
    <lineage>
        <taxon>Bacteria</taxon>
        <taxon>Pseudomonadati</taxon>
        <taxon>Pseudomonadota</taxon>
        <taxon>Gammaproteobacteria</taxon>
        <taxon>Salinisphaerales</taxon>
        <taxon>Salinisphaeraceae</taxon>
        <taxon>Salinisphaera</taxon>
    </lineage>
</organism>
<keyword evidence="2 9" id="KW-0813">Transport</keyword>
<name>A0A084IRS2_SALHC</name>
<evidence type="ECO:0000256" key="8">
    <source>
        <dbReference type="ARBA" id="ARBA00038436"/>
    </source>
</evidence>
<dbReference type="EMBL" id="APNK01000001">
    <property type="protein sequence ID" value="KEZ79406.1"/>
    <property type="molecule type" value="Genomic_DNA"/>
</dbReference>
<dbReference type="STRING" id="1304275.C41B8_01615"/>
<dbReference type="Proteomes" id="UP000028302">
    <property type="component" value="Unassembled WGS sequence"/>
</dbReference>
<dbReference type="PANTHER" id="PTHR35011">
    <property type="entry name" value="2,3-DIKETO-L-GULONATE TRAP TRANSPORTER SMALL PERMEASE PROTEIN YIAM"/>
    <property type="match status" value="1"/>
</dbReference>
<evidence type="ECO:0000256" key="1">
    <source>
        <dbReference type="ARBA" id="ARBA00004429"/>
    </source>
</evidence>
<dbReference type="InterPro" id="IPR007387">
    <property type="entry name" value="TRAP_DctQ"/>
</dbReference>
<keyword evidence="5 9" id="KW-0812">Transmembrane</keyword>
<dbReference type="RefSeq" id="WP_037333024.1">
    <property type="nucleotide sequence ID" value="NZ_APNK01000001.1"/>
</dbReference>
<evidence type="ECO:0000313" key="11">
    <source>
        <dbReference type="EMBL" id="KEZ79406.1"/>
    </source>
</evidence>
<dbReference type="GO" id="GO:0005886">
    <property type="term" value="C:plasma membrane"/>
    <property type="evidence" value="ECO:0007669"/>
    <property type="project" value="UniProtKB-SubCell"/>
</dbReference>
<comment type="subunit">
    <text evidence="9">The complex comprises the extracytoplasmic solute receptor protein and the two transmembrane proteins.</text>
</comment>
<dbReference type="PANTHER" id="PTHR35011:SF2">
    <property type="entry name" value="2,3-DIKETO-L-GULONATE TRAP TRANSPORTER SMALL PERMEASE PROTEIN YIAM"/>
    <property type="match status" value="1"/>
</dbReference>
<dbReference type="InterPro" id="IPR055348">
    <property type="entry name" value="DctQ"/>
</dbReference>
<comment type="similarity">
    <text evidence="8 9">Belongs to the TRAP transporter small permease family.</text>
</comment>
<keyword evidence="6 9" id="KW-1133">Transmembrane helix</keyword>
<keyword evidence="7 9" id="KW-0472">Membrane</keyword>
<dbReference type="GO" id="GO:0022857">
    <property type="term" value="F:transmembrane transporter activity"/>
    <property type="evidence" value="ECO:0007669"/>
    <property type="project" value="UniProtKB-UniRule"/>
</dbReference>
<comment type="caution">
    <text evidence="11">The sequence shown here is derived from an EMBL/GenBank/DDBJ whole genome shotgun (WGS) entry which is preliminary data.</text>
</comment>
<reference evidence="11 12" key="1">
    <citation type="submission" date="2013-03" db="EMBL/GenBank/DDBJ databases">
        <title>Salinisphaera hydrothermalis C41B8 Genome Sequencing.</title>
        <authorList>
            <person name="Li C."/>
            <person name="Lai Q."/>
            <person name="Shao Z."/>
        </authorList>
    </citation>
    <scope>NUCLEOTIDE SEQUENCE [LARGE SCALE GENOMIC DNA]</scope>
    <source>
        <strain evidence="11 12">C41B8</strain>
    </source>
</reference>
<dbReference type="Pfam" id="PF04290">
    <property type="entry name" value="DctQ"/>
    <property type="match status" value="1"/>
</dbReference>
<keyword evidence="12" id="KW-1185">Reference proteome</keyword>
<evidence type="ECO:0000313" key="12">
    <source>
        <dbReference type="Proteomes" id="UP000028302"/>
    </source>
</evidence>
<comment type="function">
    <text evidence="9">Part of the tripartite ATP-independent periplasmic (TRAP) transport system.</text>
</comment>
<evidence type="ECO:0000256" key="5">
    <source>
        <dbReference type="ARBA" id="ARBA00022692"/>
    </source>
</evidence>
<keyword evidence="3" id="KW-1003">Cell membrane</keyword>
<feature type="transmembrane region" description="Helical" evidence="9">
    <location>
        <begin position="99"/>
        <end position="126"/>
    </location>
</feature>
<feature type="transmembrane region" description="Helical" evidence="9">
    <location>
        <begin position="21"/>
        <end position="50"/>
    </location>
</feature>
<evidence type="ECO:0000256" key="6">
    <source>
        <dbReference type="ARBA" id="ARBA00022989"/>
    </source>
</evidence>